<dbReference type="InterPro" id="IPR036457">
    <property type="entry name" value="PPM-type-like_dom_sf"/>
</dbReference>
<gene>
    <name evidence="1" type="ORF">DVH24_032598</name>
</gene>
<reference evidence="1 2" key="1">
    <citation type="submission" date="2018-10" db="EMBL/GenBank/DDBJ databases">
        <title>A high-quality apple genome assembly.</title>
        <authorList>
            <person name="Hu J."/>
        </authorList>
    </citation>
    <scope>NUCLEOTIDE SEQUENCE [LARGE SCALE GENOMIC DNA]</scope>
    <source>
        <strain evidence="2">cv. HFTH1</strain>
        <tissue evidence="1">Young leaf</tissue>
    </source>
</reference>
<dbReference type="Proteomes" id="UP000290289">
    <property type="component" value="Chromosome 9"/>
</dbReference>
<keyword evidence="2" id="KW-1185">Reference proteome</keyword>
<protein>
    <submittedName>
        <fullName evidence="1">Uncharacterized protein</fullName>
    </submittedName>
</protein>
<proteinExistence type="predicted"/>
<accession>A0A498JA13</accession>
<evidence type="ECO:0000313" key="2">
    <source>
        <dbReference type="Proteomes" id="UP000290289"/>
    </source>
</evidence>
<dbReference type="AlphaFoldDB" id="A0A498JA13"/>
<dbReference type="Gene3D" id="3.60.40.10">
    <property type="entry name" value="PPM-type phosphatase domain"/>
    <property type="match status" value="1"/>
</dbReference>
<name>A0A498JA13_MALDO</name>
<comment type="caution">
    <text evidence="1">The sequence shown here is derived from an EMBL/GenBank/DDBJ whole genome shotgun (WGS) entry which is preliminary data.</text>
</comment>
<organism evidence="1 2">
    <name type="scientific">Malus domestica</name>
    <name type="common">Apple</name>
    <name type="synonym">Pyrus malus</name>
    <dbReference type="NCBI Taxonomy" id="3750"/>
    <lineage>
        <taxon>Eukaryota</taxon>
        <taxon>Viridiplantae</taxon>
        <taxon>Streptophyta</taxon>
        <taxon>Embryophyta</taxon>
        <taxon>Tracheophyta</taxon>
        <taxon>Spermatophyta</taxon>
        <taxon>Magnoliopsida</taxon>
        <taxon>eudicotyledons</taxon>
        <taxon>Gunneridae</taxon>
        <taxon>Pentapetalae</taxon>
        <taxon>rosids</taxon>
        <taxon>fabids</taxon>
        <taxon>Rosales</taxon>
        <taxon>Rosaceae</taxon>
        <taxon>Amygdaloideae</taxon>
        <taxon>Maleae</taxon>
        <taxon>Malus</taxon>
    </lineage>
</organism>
<dbReference type="EMBL" id="RDQH01000335">
    <property type="protein sequence ID" value="RXH90241.1"/>
    <property type="molecule type" value="Genomic_DNA"/>
</dbReference>
<sequence>MAHTIAWANLGLTHPSDIDAPKFDGFVSVKIRSLYVGNLDHWSKKLVPCHFENFGSLEAEIGCLLDTMSSYLISDWNGYNLSTPKTEKFSKDCENGCVRYGLLSMQGWRTTTEDAMSALNFSLPI</sequence>
<evidence type="ECO:0000313" key="1">
    <source>
        <dbReference type="EMBL" id="RXH90241.1"/>
    </source>
</evidence>